<evidence type="ECO:0000256" key="2">
    <source>
        <dbReference type="ARBA" id="ARBA00012438"/>
    </source>
</evidence>
<evidence type="ECO:0000259" key="7">
    <source>
        <dbReference type="PROSITE" id="PS50109"/>
    </source>
</evidence>
<dbReference type="SUPFAM" id="SSF55874">
    <property type="entry name" value="ATPase domain of HSP90 chaperone/DNA topoisomerase II/histidine kinase"/>
    <property type="match status" value="1"/>
</dbReference>
<keyword evidence="4" id="KW-0808">Transferase</keyword>
<dbReference type="PROSITE" id="PS50109">
    <property type="entry name" value="HIS_KIN"/>
    <property type="match status" value="1"/>
</dbReference>
<evidence type="ECO:0000256" key="3">
    <source>
        <dbReference type="ARBA" id="ARBA00022553"/>
    </source>
</evidence>
<keyword evidence="6" id="KW-0902">Two-component regulatory system</keyword>
<keyword evidence="9" id="KW-1185">Reference proteome</keyword>
<dbReference type="PANTHER" id="PTHR45453:SF1">
    <property type="entry name" value="PHOSPHATE REGULON SENSOR PROTEIN PHOR"/>
    <property type="match status" value="1"/>
</dbReference>
<keyword evidence="3" id="KW-0597">Phosphoprotein</keyword>
<dbReference type="Proteomes" id="UP000189310">
    <property type="component" value="Unassembled WGS sequence"/>
</dbReference>
<dbReference type="EMBL" id="MTLN01000003">
    <property type="protein sequence ID" value="ONN72091.1"/>
    <property type="molecule type" value="Genomic_DNA"/>
</dbReference>
<dbReference type="InterPro" id="IPR036890">
    <property type="entry name" value="HATPase_C_sf"/>
</dbReference>
<dbReference type="InterPro" id="IPR050351">
    <property type="entry name" value="BphY/WalK/GraS-like"/>
</dbReference>
<evidence type="ECO:0000256" key="1">
    <source>
        <dbReference type="ARBA" id="ARBA00000085"/>
    </source>
</evidence>
<accession>A0ABX3IW20</accession>
<dbReference type="EC" id="2.7.13.3" evidence="2"/>
<dbReference type="Pfam" id="PF02518">
    <property type="entry name" value="HATPase_c"/>
    <property type="match status" value="1"/>
</dbReference>
<name>A0ABX3IW20_9PSED</name>
<organism evidence="8 9">
    <name type="scientific">Pseudomonas oryzihabitans</name>
    <dbReference type="NCBI Taxonomy" id="47885"/>
    <lineage>
        <taxon>Bacteria</taxon>
        <taxon>Pseudomonadati</taxon>
        <taxon>Pseudomonadota</taxon>
        <taxon>Gammaproteobacteria</taxon>
        <taxon>Pseudomonadales</taxon>
        <taxon>Pseudomonadaceae</taxon>
        <taxon>Pseudomonas</taxon>
    </lineage>
</organism>
<dbReference type="InterPro" id="IPR005467">
    <property type="entry name" value="His_kinase_dom"/>
</dbReference>
<evidence type="ECO:0000313" key="9">
    <source>
        <dbReference type="Proteomes" id="UP000189310"/>
    </source>
</evidence>
<comment type="caution">
    <text evidence="8">The sequence shown here is derived from an EMBL/GenBank/DDBJ whole genome shotgun (WGS) entry which is preliminary data.</text>
</comment>
<dbReference type="PANTHER" id="PTHR45453">
    <property type="entry name" value="PHOSPHATE REGULON SENSOR PROTEIN PHOR"/>
    <property type="match status" value="1"/>
</dbReference>
<sequence length="184" mass="20654">MLVDSFKLTSIYFNPDSATYGSITNCEIYKLFDKVQAIIFNSEGKKYNKRFRLKGKYYGSISVYESFQIIPLCLIQNAVKYSKTTDIEINFEETKDGVDISIVSEGPYLEKNELIDIFDKGVRGKYAHRLHHDGLGIGLYVAKKIAEAHNAGITAASSPQNYDRDGMPMAINTFKLSVPSQGVK</sequence>
<dbReference type="SMART" id="SM00387">
    <property type="entry name" value="HATPase_c"/>
    <property type="match status" value="1"/>
</dbReference>
<protein>
    <recommendedName>
        <fullName evidence="2">histidine kinase</fullName>
        <ecNumber evidence="2">2.7.13.3</ecNumber>
    </recommendedName>
</protein>
<evidence type="ECO:0000256" key="6">
    <source>
        <dbReference type="ARBA" id="ARBA00023012"/>
    </source>
</evidence>
<reference evidence="8 9" key="1">
    <citation type="submission" date="2017-01" db="EMBL/GenBank/DDBJ databases">
        <title>Pseudomonas psychrotolerans genome sequencing and assembly.</title>
        <authorList>
            <person name="Vyas B."/>
            <person name="Mayilraj S."/>
        </authorList>
    </citation>
    <scope>NUCLEOTIDE SEQUENCE [LARGE SCALE GENOMIC DNA]</scope>
    <source>
        <strain evidence="8 9">SDS18</strain>
    </source>
</reference>
<feature type="domain" description="Histidine kinase" evidence="7">
    <location>
        <begin position="74"/>
        <end position="182"/>
    </location>
</feature>
<gene>
    <name evidence="8" type="ORF">BVL52_07045</name>
</gene>
<evidence type="ECO:0000256" key="4">
    <source>
        <dbReference type="ARBA" id="ARBA00022679"/>
    </source>
</evidence>
<dbReference type="InterPro" id="IPR003594">
    <property type="entry name" value="HATPase_dom"/>
</dbReference>
<dbReference type="Gene3D" id="3.30.565.10">
    <property type="entry name" value="Histidine kinase-like ATPase, C-terminal domain"/>
    <property type="match status" value="1"/>
</dbReference>
<evidence type="ECO:0000313" key="8">
    <source>
        <dbReference type="EMBL" id="ONN72091.1"/>
    </source>
</evidence>
<proteinExistence type="predicted"/>
<keyword evidence="5" id="KW-0418">Kinase</keyword>
<evidence type="ECO:0000256" key="5">
    <source>
        <dbReference type="ARBA" id="ARBA00022777"/>
    </source>
</evidence>
<comment type="catalytic activity">
    <reaction evidence="1">
        <text>ATP + protein L-histidine = ADP + protein N-phospho-L-histidine.</text>
        <dbReference type="EC" id="2.7.13.3"/>
    </reaction>
</comment>